<dbReference type="EMBL" id="JACGWJ010000016">
    <property type="protein sequence ID" value="KAL0360186.1"/>
    <property type="molecule type" value="Genomic_DNA"/>
</dbReference>
<comment type="caution">
    <text evidence="2">The sequence shown here is derived from an EMBL/GenBank/DDBJ whole genome shotgun (WGS) entry which is preliminary data.</text>
</comment>
<evidence type="ECO:0000256" key="1">
    <source>
        <dbReference type="SAM" id="MobiDB-lite"/>
    </source>
</evidence>
<protein>
    <submittedName>
        <fullName evidence="2">Uncharacterized protein</fullName>
    </submittedName>
</protein>
<reference evidence="2" key="1">
    <citation type="submission" date="2020-06" db="EMBL/GenBank/DDBJ databases">
        <authorList>
            <person name="Li T."/>
            <person name="Hu X."/>
            <person name="Zhang T."/>
            <person name="Song X."/>
            <person name="Zhang H."/>
            <person name="Dai N."/>
            <person name="Sheng W."/>
            <person name="Hou X."/>
            <person name="Wei L."/>
        </authorList>
    </citation>
    <scope>NUCLEOTIDE SEQUENCE</scope>
    <source>
        <strain evidence="2">G02</strain>
        <tissue evidence="2">Leaf</tissue>
    </source>
</reference>
<feature type="compositionally biased region" description="Basic and acidic residues" evidence="1">
    <location>
        <begin position="19"/>
        <end position="33"/>
    </location>
</feature>
<reference evidence="2" key="2">
    <citation type="journal article" date="2024" name="Plant">
        <title>Genomic evolution and insights into agronomic trait innovations of Sesamum species.</title>
        <authorList>
            <person name="Miao H."/>
            <person name="Wang L."/>
            <person name="Qu L."/>
            <person name="Liu H."/>
            <person name="Sun Y."/>
            <person name="Le M."/>
            <person name="Wang Q."/>
            <person name="Wei S."/>
            <person name="Zheng Y."/>
            <person name="Lin W."/>
            <person name="Duan Y."/>
            <person name="Cao H."/>
            <person name="Xiong S."/>
            <person name="Wang X."/>
            <person name="Wei L."/>
            <person name="Li C."/>
            <person name="Ma Q."/>
            <person name="Ju M."/>
            <person name="Zhao R."/>
            <person name="Li G."/>
            <person name="Mu C."/>
            <person name="Tian Q."/>
            <person name="Mei H."/>
            <person name="Zhang T."/>
            <person name="Gao T."/>
            <person name="Zhang H."/>
        </authorList>
    </citation>
    <scope>NUCLEOTIDE SEQUENCE</scope>
    <source>
        <strain evidence="2">G02</strain>
    </source>
</reference>
<evidence type="ECO:0000313" key="2">
    <source>
        <dbReference type="EMBL" id="KAL0360186.1"/>
    </source>
</evidence>
<gene>
    <name evidence="2" type="ORF">Sradi_3703100</name>
</gene>
<feature type="region of interest" description="Disordered" evidence="1">
    <location>
        <begin position="1"/>
        <end position="33"/>
    </location>
</feature>
<accession>A0AAW2PXP1</accession>
<sequence length="166" mass="18865">MMQSNGIRPRRMLVPQQETSKESNMKPHSAIDAKKSKEDILQGHRLMAPFVSPRPPSLSLETIRRMHQLLHLQNGVRLSGINDAVASSGVKPEKVLAEVRRKVHFSTEKIATSQGAHDRMATRTDDLLSHMDSLALAEWNGMWEIKWILQQLPIEIGSIRIFKGWK</sequence>
<proteinExistence type="predicted"/>
<name>A0AAW2PXP1_SESRA</name>
<dbReference type="AlphaFoldDB" id="A0AAW2PXP1"/>
<organism evidence="2">
    <name type="scientific">Sesamum radiatum</name>
    <name type="common">Black benniseed</name>
    <dbReference type="NCBI Taxonomy" id="300843"/>
    <lineage>
        <taxon>Eukaryota</taxon>
        <taxon>Viridiplantae</taxon>
        <taxon>Streptophyta</taxon>
        <taxon>Embryophyta</taxon>
        <taxon>Tracheophyta</taxon>
        <taxon>Spermatophyta</taxon>
        <taxon>Magnoliopsida</taxon>
        <taxon>eudicotyledons</taxon>
        <taxon>Gunneridae</taxon>
        <taxon>Pentapetalae</taxon>
        <taxon>asterids</taxon>
        <taxon>lamiids</taxon>
        <taxon>Lamiales</taxon>
        <taxon>Pedaliaceae</taxon>
        <taxon>Sesamum</taxon>
    </lineage>
</organism>